<accession>A0A2G9XBA2</accession>
<evidence type="ECO:0000256" key="1">
    <source>
        <dbReference type="ARBA" id="ARBA00022679"/>
    </source>
</evidence>
<dbReference type="EMBL" id="PCQY01000040">
    <property type="protein sequence ID" value="PIP04270.1"/>
    <property type="molecule type" value="Genomic_DNA"/>
</dbReference>
<dbReference type="InterPro" id="IPR002173">
    <property type="entry name" value="Carboh/pur_kinase_PfkB_CS"/>
</dbReference>
<evidence type="ECO:0000259" key="3">
    <source>
        <dbReference type="Pfam" id="PF00294"/>
    </source>
</evidence>
<dbReference type="AlphaFoldDB" id="A0A2G9XBA2"/>
<keyword evidence="2" id="KW-0418">Kinase</keyword>
<dbReference type="Proteomes" id="UP000231388">
    <property type="component" value="Unassembled WGS sequence"/>
</dbReference>
<gene>
    <name evidence="4" type="ORF">COX53_03380</name>
</gene>
<dbReference type="GO" id="GO:0016301">
    <property type="term" value="F:kinase activity"/>
    <property type="evidence" value="ECO:0007669"/>
    <property type="project" value="UniProtKB-KW"/>
</dbReference>
<sequence>MSKILVLASKAEDKIIYPNGEIILKRGGPLYFIEDTFRALRVNYSLPPEATPAKVEIKVLPGGIGETGKIVDSDKLTIPKRLICPNVLISTIAPTSLDTSFLNSYKGSVFFDVQGFLRGQRESNFQNSVWETVINSIDRVVLKGNSKELSLIPKVAISLAKRNILIETRGSQGVVVWNQGKRKAFKPPHIVRTENTIGAGDTFFAAFVSYYLLGCPLSKVVTKALDYTCEFMWTKNQATTRI</sequence>
<protein>
    <recommendedName>
        <fullName evidence="3">Carbohydrate kinase PfkB domain-containing protein</fullName>
    </recommendedName>
</protein>
<feature type="domain" description="Carbohydrate kinase PfkB" evidence="3">
    <location>
        <begin position="158"/>
        <end position="224"/>
    </location>
</feature>
<proteinExistence type="predicted"/>
<dbReference type="InterPro" id="IPR011611">
    <property type="entry name" value="PfkB_dom"/>
</dbReference>
<dbReference type="InterPro" id="IPR029056">
    <property type="entry name" value="Ribokinase-like"/>
</dbReference>
<evidence type="ECO:0000313" key="4">
    <source>
        <dbReference type="EMBL" id="PIP04270.1"/>
    </source>
</evidence>
<name>A0A2G9XBA2_UNCKA</name>
<organism evidence="4 5">
    <name type="scientific">candidate division WWE3 bacterium CG23_combo_of_CG06-09_8_20_14_all_40_14</name>
    <dbReference type="NCBI Taxonomy" id="1975095"/>
    <lineage>
        <taxon>Bacteria</taxon>
        <taxon>Katanobacteria</taxon>
    </lineage>
</organism>
<evidence type="ECO:0000256" key="2">
    <source>
        <dbReference type="ARBA" id="ARBA00022777"/>
    </source>
</evidence>
<dbReference type="Pfam" id="PF00294">
    <property type="entry name" value="PfkB"/>
    <property type="match status" value="1"/>
</dbReference>
<comment type="caution">
    <text evidence="4">The sequence shown here is derived from an EMBL/GenBank/DDBJ whole genome shotgun (WGS) entry which is preliminary data.</text>
</comment>
<evidence type="ECO:0000313" key="5">
    <source>
        <dbReference type="Proteomes" id="UP000231388"/>
    </source>
</evidence>
<dbReference type="Gene3D" id="3.40.1190.20">
    <property type="match status" value="1"/>
</dbReference>
<keyword evidence="1" id="KW-0808">Transferase</keyword>
<dbReference type="PROSITE" id="PS00584">
    <property type="entry name" value="PFKB_KINASES_2"/>
    <property type="match status" value="1"/>
</dbReference>
<dbReference type="SUPFAM" id="SSF53613">
    <property type="entry name" value="Ribokinase-like"/>
    <property type="match status" value="1"/>
</dbReference>
<reference evidence="4 5" key="1">
    <citation type="submission" date="2017-09" db="EMBL/GenBank/DDBJ databases">
        <title>Depth-based differentiation of microbial function through sediment-hosted aquifers and enrichment of novel symbionts in the deep terrestrial subsurface.</title>
        <authorList>
            <person name="Probst A.J."/>
            <person name="Ladd B."/>
            <person name="Jarett J.K."/>
            <person name="Geller-Mcgrath D.E."/>
            <person name="Sieber C.M."/>
            <person name="Emerson J.B."/>
            <person name="Anantharaman K."/>
            <person name="Thomas B.C."/>
            <person name="Malmstrom R."/>
            <person name="Stieglmeier M."/>
            <person name="Klingl A."/>
            <person name="Woyke T."/>
            <person name="Ryan C.M."/>
            <person name="Banfield J.F."/>
        </authorList>
    </citation>
    <scope>NUCLEOTIDE SEQUENCE [LARGE SCALE GENOMIC DNA]</scope>
    <source>
        <strain evidence="4">CG23_combo_of_CG06-09_8_20_14_all_40_14</strain>
    </source>
</reference>